<comment type="caution">
    <text evidence="1">The sequence shown here is derived from an EMBL/GenBank/DDBJ whole genome shotgun (WGS) entry which is preliminary data.</text>
</comment>
<proteinExistence type="predicted"/>
<gene>
    <name evidence="1" type="ORF">SAMEA2070301_01741</name>
</gene>
<dbReference type="RefSeq" id="WP_052544286.1">
    <property type="nucleotide sequence ID" value="NZ_CAACXP010000006.1"/>
</dbReference>
<protein>
    <submittedName>
        <fullName evidence="1">Uncharacterized protein</fullName>
    </submittedName>
</protein>
<dbReference type="EMBL" id="FSHM01000002">
    <property type="protein sequence ID" value="SIA64328.1"/>
    <property type="molecule type" value="Genomic_DNA"/>
</dbReference>
<name>A0AB38CWN7_9MYCO</name>
<accession>A0AB38CWN7</accession>
<reference evidence="1 2" key="1">
    <citation type="submission" date="2016-11" db="EMBL/GenBank/DDBJ databases">
        <authorList>
            <consortium name="Pathogen Informatics"/>
        </authorList>
    </citation>
    <scope>NUCLEOTIDE SEQUENCE [LARGE SCALE GENOMIC DNA]</scope>
    <source>
        <strain evidence="1 2">104</strain>
    </source>
</reference>
<organism evidence="1 2">
    <name type="scientific">Mycobacteroides abscessus subsp. abscessus</name>
    <dbReference type="NCBI Taxonomy" id="1185650"/>
    <lineage>
        <taxon>Bacteria</taxon>
        <taxon>Bacillati</taxon>
        <taxon>Actinomycetota</taxon>
        <taxon>Actinomycetes</taxon>
        <taxon>Mycobacteriales</taxon>
        <taxon>Mycobacteriaceae</taxon>
        <taxon>Mycobacteroides</taxon>
        <taxon>Mycobacteroides abscessus</taxon>
    </lineage>
</organism>
<evidence type="ECO:0000313" key="1">
    <source>
        <dbReference type="EMBL" id="SIA64328.1"/>
    </source>
</evidence>
<sequence>MTEVTATDRLRHLLVRAYTAHYVTGGGIVKPRTASSIQIDRVVVDQLADFAVEFGVVEGYNAPASLLDALLTEAIERGEIVRTETGQLEHKLDYQLRDHSADRKC</sequence>
<dbReference type="Proteomes" id="UP000185210">
    <property type="component" value="Unassembled WGS sequence"/>
</dbReference>
<evidence type="ECO:0000313" key="2">
    <source>
        <dbReference type="Proteomes" id="UP000185210"/>
    </source>
</evidence>
<dbReference type="AlphaFoldDB" id="A0AB38CWN7"/>